<name>A0ACC3S6A5_9PEZI</name>
<comment type="caution">
    <text evidence="1">The sequence shown here is derived from an EMBL/GenBank/DDBJ whole genome shotgun (WGS) entry which is preliminary data.</text>
</comment>
<gene>
    <name evidence="1" type="primary">NGG1</name>
    <name evidence="1" type="ORF">M8818_007499</name>
</gene>
<protein>
    <submittedName>
        <fullName evidence="1">Transcriptional regulator</fullName>
    </submittedName>
</protein>
<organism evidence="1 2">
    <name type="scientific">Zalaria obscura</name>
    <dbReference type="NCBI Taxonomy" id="2024903"/>
    <lineage>
        <taxon>Eukaryota</taxon>
        <taxon>Fungi</taxon>
        <taxon>Dikarya</taxon>
        <taxon>Ascomycota</taxon>
        <taxon>Pezizomycotina</taxon>
        <taxon>Dothideomycetes</taxon>
        <taxon>Dothideomycetidae</taxon>
        <taxon>Dothideales</taxon>
        <taxon>Zalariaceae</taxon>
        <taxon>Zalaria</taxon>
    </lineage>
</organism>
<dbReference type="Proteomes" id="UP001320706">
    <property type="component" value="Unassembled WGS sequence"/>
</dbReference>
<dbReference type="EMBL" id="JAMKPW020000043">
    <property type="protein sequence ID" value="KAK8194310.1"/>
    <property type="molecule type" value="Genomic_DNA"/>
</dbReference>
<keyword evidence="2" id="KW-1185">Reference proteome</keyword>
<sequence length="630" mass="69842">MAPQAAKKNNNKGAPRERRSRSRNTTPVSTNTDISVTPTATGESAYLHTSLSSLLVPPNISIEALIEKSSSNTAQPPSAASLNALHDGILQQVLSHVKARGEVCDRSMRELARKRKERIEAEREREEQERLEEERRKREVKKVVPKKREREDDEDETRPPTVGAHGLARQDGVDVHNEPPPPSSPSAQVAASAAARDASPSSDSDAGHQPHPAPTVAHYESFGEDPTKYDDPTVYHIRDLTPDMTEEERKEILCVATYPHDDLHDLTPGTPPDMDFSNAKPANQINFSTFLTYIEPYVRPLTEEDVAFLKERGDRAEPYIIPPRGPLPYKEVWTKEDGLNVHDYSNRQPINEPRGSIEDMNDSVAESEDVSTGPVMARLLSLWQHDTSANPSNNNTTETNGDISMVNGETTAGAGEVDESSQNPPNPTGTDDAAKPAFVELTANPTYKPSTTAPRDYTSLESRALAELRYMGLLTPDETPSYDGFYDDPVAARLRYLQTELRRVSLENGARKARVLELTEERMAMQEYNTIADDLDTQINTAYLKRNRTMSKPKKGAAKARPGVAVQATARSVVGEGVRMLMERRKEWRELIGPVVDFGHKGIPGETVFEKQAMERYVKTEGEVGDAEGE</sequence>
<evidence type="ECO:0000313" key="1">
    <source>
        <dbReference type="EMBL" id="KAK8194310.1"/>
    </source>
</evidence>
<evidence type="ECO:0000313" key="2">
    <source>
        <dbReference type="Proteomes" id="UP001320706"/>
    </source>
</evidence>
<proteinExistence type="predicted"/>
<accession>A0ACC3S6A5</accession>
<reference evidence="1" key="1">
    <citation type="submission" date="2024-02" db="EMBL/GenBank/DDBJ databases">
        <title>Metagenome Assembled Genome of Zalaria obscura JY119.</title>
        <authorList>
            <person name="Vighnesh L."/>
            <person name="Jagadeeshwari U."/>
            <person name="Venkata Ramana C."/>
            <person name="Sasikala C."/>
        </authorList>
    </citation>
    <scope>NUCLEOTIDE SEQUENCE</scope>
    <source>
        <strain evidence="1">JY119</strain>
    </source>
</reference>